<evidence type="ECO:0000256" key="5">
    <source>
        <dbReference type="ARBA" id="ARBA00023136"/>
    </source>
</evidence>
<name>A0A2K4ZAB5_9FIRM</name>
<keyword evidence="8" id="KW-1185">Reference proteome</keyword>
<feature type="transmembrane region" description="Helical" evidence="6">
    <location>
        <begin position="7"/>
        <end position="26"/>
    </location>
</feature>
<comment type="subcellular location">
    <subcellularLocation>
        <location evidence="1 6">Cell membrane</location>
        <topology evidence="1 6">Multi-pass membrane protein</topology>
    </subcellularLocation>
</comment>
<feature type="transmembrane region" description="Helical" evidence="6">
    <location>
        <begin position="230"/>
        <end position="254"/>
    </location>
</feature>
<reference evidence="7 8" key="1">
    <citation type="submission" date="2018-01" db="EMBL/GenBank/DDBJ databases">
        <authorList>
            <person name="Gaut B.S."/>
            <person name="Morton B.R."/>
            <person name="Clegg M.T."/>
            <person name="Duvall M.R."/>
        </authorList>
    </citation>
    <scope>NUCLEOTIDE SEQUENCE [LARGE SCALE GENOMIC DNA]</scope>
    <source>
        <strain evidence="7">GP69</strain>
    </source>
</reference>
<dbReference type="GO" id="GO:0046677">
    <property type="term" value="P:response to antibiotic"/>
    <property type="evidence" value="ECO:0007669"/>
    <property type="project" value="UniProtKB-KW"/>
</dbReference>
<feature type="transmembrane region" description="Helical" evidence="6">
    <location>
        <begin position="266"/>
        <end position="286"/>
    </location>
</feature>
<dbReference type="AlphaFoldDB" id="A0A2K4ZAB5"/>
<comment type="catalytic activity">
    <reaction evidence="6">
        <text>L-lysyl-tRNA(Lys) + a 1,2-diacyl-sn-glycero-3-phospho-(1'-sn-glycerol) = a 1,2-diacyl-sn-glycero-3-phospho-1'-(3'-O-L-lysyl)-sn-glycerol + tRNA(Lys)</text>
        <dbReference type="Rhea" id="RHEA:10668"/>
        <dbReference type="Rhea" id="RHEA-COMP:9696"/>
        <dbReference type="Rhea" id="RHEA-COMP:9697"/>
        <dbReference type="ChEBI" id="CHEBI:64716"/>
        <dbReference type="ChEBI" id="CHEBI:75792"/>
        <dbReference type="ChEBI" id="CHEBI:78442"/>
        <dbReference type="ChEBI" id="CHEBI:78529"/>
        <dbReference type="EC" id="2.3.2.3"/>
    </reaction>
</comment>
<dbReference type="GO" id="GO:0050071">
    <property type="term" value="F:phosphatidylglycerol lysyltransferase activity"/>
    <property type="evidence" value="ECO:0007669"/>
    <property type="project" value="UniProtKB-EC"/>
</dbReference>
<dbReference type="Pfam" id="PF03706">
    <property type="entry name" value="LPG_synthase_TM"/>
    <property type="match status" value="1"/>
</dbReference>
<keyword evidence="6" id="KW-0808">Transferase</keyword>
<keyword evidence="6" id="KW-0443">Lipid metabolism</keyword>
<evidence type="ECO:0000256" key="2">
    <source>
        <dbReference type="ARBA" id="ARBA00022475"/>
    </source>
</evidence>
<comment type="function">
    <text evidence="6">Catalyzes the transfer of a lysyl group from L-lysyl-tRNA(Lys) to membrane-bound phosphatidylglycerol (PG), which produces lysylphosphatidylglycerol (LPG), a major component of the bacterial membrane with a positive net charge. LPG synthesis contributes to bacterial virulence as it is involved in the resistance mechanism against cationic antimicrobial peptides (CAMP) produces by the host's immune system (defensins, cathelicidins) and by the competing microorganisms.</text>
</comment>
<gene>
    <name evidence="6" type="primary">mprF</name>
    <name evidence="7" type="ORF">AMURIS_00102</name>
</gene>
<dbReference type="EC" id="2.3.2.3" evidence="6"/>
<dbReference type="Proteomes" id="UP000236311">
    <property type="component" value="Unassembled WGS sequence"/>
</dbReference>
<dbReference type="RefSeq" id="WP_103237534.1">
    <property type="nucleotide sequence ID" value="NZ_JANJZD010000008.1"/>
</dbReference>
<dbReference type="InterPro" id="IPR022791">
    <property type="entry name" value="L-PG_synthase/AglD"/>
</dbReference>
<keyword evidence="5 6" id="KW-0472">Membrane</keyword>
<evidence type="ECO:0000256" key="3">
    <source>
        <dbReference type="ARBA" id="ARBA00022692"/>
    </source>
</evidence>
<dbReference type="OrthoDB" id="9810654at2"/>
<evidence type="ECO:0000256" key="4">
    <source>
        <dbReference type="ARBA" id="ARBA00022989"/>
    </source>
</evidence>
<feature type="transmembrane region" description="Helical" evidence="6">
    <location>
        <begin position="79"/>
        <end position="97"/>
    </location>
</feature>
<evidence type="ECO:0000313" key="8">
    <source>
        <dbReference type="Proteomes" id="UP000236311"/>
    </source>
</evidence>
<organism evidence="7 8">
    <name type="scientific">Acetatifactor muris</name>
    <dbReference type="NCBI Taxonomy" id="879566"/>
    <lineage>
        <taxon>Bacteria</taxon>
        <taxon>Bacillati</taxon>
        <taxon>Bacillota</taxon>
        <taxon>Clostridia</taxon>
        <taxon>Lachnospirales</taxon>
        <taxon>Lachnospiraceae</taxon>
        <taxon>Acetatifactor</taxon>
    </lineage>
</organism>
<keyword evidence="3 6" id="KW-0812">Transmembrane</keyword>
<dbReference type="GO" id="GO:0006629">
    <property type="term" value="P:lipid metabolic process"/>
    <property type="evidence" value="ECO:0007669"/>
    <property type="project" value="UniProtKB-KW"/>
</dbReference>
<feature type="transmembrane region" description="Helical" evidence="6">
    <location>
        <begin position="117"/>
        <end position="143"/>
    </location>
</feature>
<feature type="transmembrane region" description="Helical" evidence="6">
    <location>
        <begin position="46"/>
        <end position="67"/>
    </location>
</feature>
<evidence type="ECO:0000256" key="1">
    <source>
        <dbReference type="ARBA" id="ARBA00004651"/>
    </source>
</evidence>
<dbReference type="PANTHER" id="PTHR37693">
    <property type="entry name" value="PHOSPHATIDYLGLYCEROL LYSYLTRANSFERASE"/>
    <property type="match status" value="1"/>
</dbReference>
<dbReference type="GO" id="GO:0005886">
    <property type="term" value="C:plasma membrane"/>
    <property type="evidence" value="ECO:0007669"/>
    <property type="project" value="UniProtKB-SubCell"/>
</dbReference>
<dbReference type="EMBL" id="OFSM01000001">
    <property type="protein sequence ID" value="SOY27398.1"/>
    <property type="molecule type" value="Genomic_DNA"/>
</dbReference>
<dbReference type="NCBIfam" id="TIGR00374">
    <property type="entry name" value="flippase-like domain"/>
    <property type="match status" value="1"/>
</dbReference>
<accession>A0A2K4ZAB5</accession>
<keyword evidence="4 6" id="KW-1133">Transmembrane helix</keyword>
<proteinExistence type="inferred from homology"/>
<evidence type="ECO:0000313" key="7">
    <source>
        <dbReference type="EMBL" id="SOY27398.1"/>
    </source>
</evidence>
<comment type="similarity">
    <text evidence="6">Belongs to the LPG synthase family.</text>
</comment>
<evidence type="ECO:0000256" key="6">
    <source>
        <dbReference type="RuleBase" id="RU363042"/>
    </source>
</evidence>
<keyword evidence="2" id="KW-1003">Cell membrane</keyword>
<feature type="transmembrane region" description="Helical" evidence="6">
    <location>
        <begin position="155"/>
        <end position="178"/>
    </location>
</feature>
<protein>
    <recommendedName>
        <fullName evidence="6">Phosphatidylglycerol lysyltransferase</fullName>
        <ecNumber evidence="6">2.3.2.3</ecNumber>
    </recommendedName>
    <alternativeName>
        <fullName evidence="6">Lysylphosphatidylglycerol synthase</fullName>
    </alternativeName>
</protein>
<feature type="transmembrane region" description="Helical" evidence="6">
    <location>
        <begin position="318"/>
        <end position="337"/>
    </location>
</feature>
<dbReference type="PANTHER" id="PTHR37693:SF1">
    <property type="entry name" value="INTEGRAL MEMBRANE PROTEIN"/>
    <property type="match status" value="1"/>
</dbReference>
<keyword evidence="6" id="KW-0046">Antibiotic resistance</keyword>
<sequence>MLTKKKTFWNIVFLIVVFSLTIYGVFHGEDPGAMMEAIRQADIKWLIPGIVLVMFFIWGESIILWYMMRSFQIRLKKRICFLFSSVGFFFSCITPSATGGQPMQIYYMKKEKIPIPVATVILMVVTITYKLVLVVMGVGIACFGRGFMHRYMEEVAPVFYLGVLLNIFCVGFMTVLVFHPDLAEKILTRGLRLLERFRFLRHKEERGRKLRESMQIYRETALYLRNHPGMIFRVIVITFIQRLALFTVTWLVYLSFGLSGTPMWDVIILQAVISISVDMLPLPGGMGISEALFLKIFSSVFGSVTLPAMVLSRGMSYYSELLLSAVFTLAAQGYYMVKARSE</sequence>